<gene>
    <name evidence="1" type="ORF">EBB_24220</name>
</gene>
<proteinExistence type="predicted"/>
<accession>A0ABR9DKT7</accession>
<reference evidence="1 2" key="1">
    <citation type="submission" date="2020-09" db="EMBL/GenBank/DDBJ databases">
        <title>Methylomonas albis sp. nov. and Methylomonas fluvii sp. nov.: Two cold-adapted methanotrophs from the River Elbe and an amended description of Methylovulum psychrotolerans strain Eb1.</title>
        <authorList>
            <person name="Bussmann I.K."/>
            <person name="Klings K.-W."/>
            <person name="Warnstedt J."/>
            <person name="Hoppert M."/>
            <person name="Saborowski A."/>
            <person name="Horn F."/>
            <person name="Liebner S."/>
        </authorList>
    </citation>
    <scope>NUCLEOTIDE SEQUENCE [LARGE SCALE GENOMIC DNA]</scope>
    <source>
        <strain evidence="1 2">EbB</strain>
    </source>
</reference>
<dbReference type="RefSeq" id="WP_192396197.1">
    <property type="nucleotide sequence ID" value="NZ_CAJHIU010000003.1"/>
</dbReference>
<evidence type="ECO:0000313" key="1">
    <source>
        <dbReference type="EMBL" id="MBD9363535.1"/>
    </source>
</evidence>
<evidence type="ECO:0008006" key="3">
    <source>
        <dbReference type="Google" id="ProtNLM"/>
    </source>
</evidence>
<dbReference type="EMBL" id="JACXST010000003">
    <property type="protein sequence ID" value="MBD9363535.1"/>
    <property type="molecule type" value="Genomic_DNA"/>
</dbReference>
<name>A0ABR9DKT7_9GAMM</name>
<protein>
    <recommendedName>
        <fullName evidence="3">Transposase</fullName>
    </recommendedName>
</protein>
<sequence>MTIYQVKGARWRKAEKPKLNKPVLPKTDFETPVFGRIFSMKALLSLAAEFWLLFRYGWKLWKT</sequence>
<dbReference type="Proteomes" id="UP000641152">
    <property type="component" value="Unassembled WGS sequence"/>
</dbReference>
<evidence type="ECO:0000313" key="2">
    <source>
        <dbReference type="Proteomes" id="UP000641152"/>
    </source>
</evidence>
<comment type="caution">
    <text evidence="1">The sequence shown here is derived from an EMBL/GenBank/DDBJ whole genome shotgun (WGS) entry which is preliminary data.</text>
</comment>
<keyword evidence="2" id="KW-1185">Reference proteome</keyword>
<organism evidence="1 2">
    <name type="scientific">Methylomonas fluvii</name>
    <dbReference type="NCBI Taxonomy" id="1854564"/>
    <lineage>
        <taxon>Bacteria</taxon>
        <taxon>Pseudomonadati</taxon>
        <taxon>Pseudomonadota</taxon>
        <taxon>Gammaproteobacteria</taxon>
        <taxon>Methylococcales</taxon>
        <taxon>Methylococcaceae</taxon>
        <taxon>Methylomonas</taxon>
    </lineage>
</organism>